<keyword evidence="9" id="KW-0460">Magnesium</keyword>
<dbReference type="GO" id="GO:0007189">
    <property type="term" value="P:adenylate cyclase-activating G protein-coupled receptor signaling pathway"/>
    <property type="evidence" value="ECO:0007669"/>
    <property type="project" value="TreeGrafter"/>
</dbReference>
<comment type="catalytic activity">
    <reaction evidence="1">
        <text>ATP = 3',5'-cyclic AMP + diphosphate</text>
        <dbReference type="Rhea" id="RHEA:15389"/>
        <dbReference type="ChEBI" id="CHEBI:30616"/>
        <dbReference type="ChEBI" id="CHEBI:33019"/>
        <dbReference type="ChEBI" id="CHEBI:58165"/>
        <dbReference type="EC" id="4.6.1.1"/>
    </reaction>
</comment>
<feature type="transmembrane region" description="Helical" evidence="16">
    <location>
        <begin position="272"/>
        <end position="292"/>
    </location>
</feature>
<feature type="transmembrane region" description="Helical" evidence="16">
    <location>
        <begin position="248"/>
        <end position="265"/>
    </location>
</feature>
<dbReference type="SMART" id="SM00044">
    <property type="entry name" value="CYCc"/>
    <property type="match status" value="2"/>
</dbReference>
<feature type="transmembrane region" description="Helical" evidence="16">
    <location>
        <begin position="157"/>
        <end position="177"/>
    </location>
</feature>
<dbReference type="InterPro" id="IPR032628">
    <property type="entry name" value="AC_N"/>
</dbReference>
<dbReference type="Pfam" id="PF16214">
    <property type="entry name" value="AC_N"/>
    <property type="match status" value="1"/>
</dbReference>
<dbReference type="FunFam" id="3.30.70.1230:FF:000002">
    <property type="entry name" value="Adenylate cyclase"/>
    <property type="match status" value="1"/>
</dbReference>
<feature type="transmembrane region" description="Helical" evidence="16">
    <location>
        <begin position="776"/>
        <end position="795"/>
    </location>
</feature>
<feature type="transmembrane region" description="Helical" evidence="16">
    <location>
        <begin position="1075"/>
        <end position="1095"/>
    </location>
</feature>
<gene>
    <name evidence="18" type="ORF">g.19457</name>
</gene>
<comment type="similarity">
    <text evidence="14">Belongs to the adenylyl cyclase class-4/guanylyl cyclase family.</text>
</comment>
<evidence type="ECO:0000256" key="14">
    <source>
        <dbReference type="RuleBase" id="RU000405"/>
    </source>
</evidence>
<dbReference type="Pfam" id="PF00211">
    <property type="entry name" value="Guanylate_cyc"/>
    <property type="match status" value="2"/>
</dbReference>
<keyword evidence="12 16" id="KW-0472">Membrane</keyword>
<dbReference type="GO" id="GO:0004016">
    <property type="term" value="F:adenylate cyclase activity"/>
    <property type="evidence" value="ECO:0007669"/>
    <property type="project" value="UniProtKB-EC"/>
</dbReference>
<evidence type="ECO:0000256" key="5">
    <source>
        <dbReference type="ARBA" id="ARBA00022692"/>
    </source>
</evidence>
<keyword evidence="6" id="KW-0479">Metal-binding</keyword>
<feature type="domain" description="Guanylate cyclase" evidence="17">
    <location>
        <begin position="1217"/>
        <end position="1355"/>
    </location>
</feature>
<feature type="transmembrane region" description="Helical" evidence="16">
    <location>
        <begin position="218"/>
        <end position="236"/>
    </location>
</feature>
<dbReference type="InterPro" id="IPR029787">
    <property type="entry name" value="Nucleotide_cyclase"/>
</dbReference>
<comment type="cofactor">
    <cofactor evidence="2">
        <name>Mg(2+)</name>
        <dbReference type="ChEBI" id="CHEBI:18420"/>
    </cofactor>
</comment>
<reference evidence="18" key="1">
    <citation type="submission" date="2015-12" db="EMBL/GenBank/DDBJ databases">
        <title>De novo transcriptome assembly of four potential Pierce s Disease insect vectors from Arizona vineyards.</title>
        <authorList>
            <person name="Tassone E.E."/>
        </authorList>
    </citation>
    <scope>NUCLEOTIDE SEQUENCE</scope>
</reference>
<evidence type="ECO:0000256" key="8">
    <source>
        <dbReference type="ARBA" id="ARBA00022840"/>
    </source>
</evidence>
<feature type="transmembrane region" description="Helical" evidence="16">
    <location>
        <begin position="1130"/>
        <end position="1149"/>
    </location>
</feature>
<dbReference type="SUPFAM" id="SSF55073">
    <property type="entry name" value="Nucleotide cyclase"/>
    <property type="match status" value="2"/>
</dbReference>
<feature type="transmembrane region" description="Helical" evidence="16">
    <location>
        <begin position="846"/>
        <end position="867"/>
    </location>
</feature>
<evidence type="ECO:0000256" key="7">
    <source>
        <dbReference type="ARBA" id="ARBA00022741"/>
    </source>
</evidence>
<keyword evidence="11" id="KW-0115">cAMP biosynthesis</keyword>
<dbReference type="Pfam" id="PF06327">
    <property type="entry name" value="Adcy_cons_dom"/>
    <property type="match status" value="1"/>
</dbReference>
<evidence type="ECO:0000256" key="13">
    <source>
        <dbReference type="ARBA" id="ARBA00023239"/>
    </source>
</evidence>
<dbReference type="InterPro" id="IPR009398">
    <property type="entry name" value="Adcy_conserved_dom"/>
</dbReference>
<dbReference type="GO" id="GO:0006171">
    <property type="term" value="P:cAMP biosynthetic process"/>
    <property type="evidence" value="ECO:0007669"/>
    <property type="project" value="UniProtKB-KW"/>
</dbReference>
<protein>
    <recommendedName>
        <fullName evidence="4">adenylate cyclase</fullName>
        <ecNumber evidence="4">4.6.1.1</ecNumber>
    </recommendedName>
</protein>
<dbReference type="EMBL" id="GEDC01027264">
    <property type="protein sequence ID" value="JAS10034.1"/>
    <property type="molecule type" value="Transcribed_RNA"/>
</dbReference>
<keyword evidence="7" id="KW-0547">Nucleotide-binding</keyword>
<evidence type="ECO:0000313" key="18">
    <source>
        <dbReference type="EMBL" id="JAS10034.1"/>
    </source>
</evidence>
<feature type="region of interest" description="Disordered" evidence="15">
    <location>
        <begin position="1"/>
        <end position="22"/>
    </location>
</feature>
<feature type="transmembrane region" description="Helical" evidence="16">
    <location>
        <begin position="192"/>
        <end position="211"/>
    </location>
</feature>
<evidence type="ECO:0000256" key="9">
    <source>
        <dbReference type="ARBA" id="ARBA00022842"/>
    </source>
</evidence>
<evidence type="ECO:0000256" key="12">
    <source>
        <dbReference type="ARBA" id="ARBA00023136"/>
    </source>
</evidence>
<organism evidence="18">
    <name type="scientific">Clastoptera arizonana</name>
    <name type="common">Arizona spittle bug</name>
    <dbReference type="NCBI Taxonomy" id="38151"/>
    <lineage>
        <taxon>Eukaryota</taxon>
        <taxon>Metazoa</taxon>
        <taxon>Ecdysozoa</taxon>
        <taxon>Arthropoda</taxon>
        <taxon>Hexapoda</taxon>
        <taxon>Insecta</taxon>
        <taxon>Pterygota</taxon>
        <taxon>Neoptera</taxon>
        <taxon>Paraneoptera</taxon>
        <taxon>Hemiptera</taxon>
        <taxon>Auchenorrhyncha</taxon>
        <taxon>Cercopoidea</taxon>
        <taxon>Clastopteridae</taxon>
        <taxon>Clastoptera</taxon>
    </lineage>
</organism>
<dbReference type="GO" id="GO:0046872">
    <property type="term" value="F:metal ion binding"/>
    <property type="evidence" value="ECO:0007669"/>
    <property type="project" value="UniProtKB-KW"/>
</dbReference>
<dbReference type="InterPro" id="IPR001054">
    <property type="entry name" value="A/G_cyclase"/>
</dbReference>
<dbReference type="PROSITE" id="PS00452">
    <property type="entry name" value="GUANYLATE_CYCLASE_1"/>
    <property type="match status" value="1"/>
</dbReference>
<dbReference type="PANTHER" id="PTHR45627:SF1">
    <property type="entry name" value="ADENYLATE CYCLASE TYPE 8"/>
    <property type="match status" value="1"/>
</dbReference>
<dbReference type="Gene3D" id="3.30.70.1230">
    <property type="entry name" value="Nucleotide cyclase"/>
    <property type="match status" value="2"/>
</dbReference>
<evidence type="ECO:0000256" key="6">
    <source>
        <dbReference type="ARBA" id="ARBA00022723"/>
    </source>
</evidence>
<sequence length="1454" mass="165182">MDAQVENYPENTTIERKESSRGSSNKLLWVKAVHKINARKQSEAKPEDVKAPGCPTVCVSSHDSLDVNRVGAQDTVSDRTAPCIDTTDARTVTTCDDNPIDIDTDLAWPEHAVAEGVFKRGVMYKGIYWPSLTNSFREHHLELSYQRYSHRQRQKSLIIVNAVDMILKAVLAGLWLSSEDNFAKLDTHLDSSVWSLIMGTCNLAVCLLGWWRCFANNYLHWAAIFTWTLLNIQGFIGGCLGFPQPRYTVWYILFIVFVTYGMLPLPLKWSMVAGGTTACLHLAVTIVRWFVFPPEETTSCVLRQLVATFLTYSALNFAGLYTKYLTDRGQRKAFLETHRSTETRYRTQKENDQQEKLLLSVLPDFVAKEMIRDIASEADKGSFAPHQFHRIYIHCYENVSILFADIKGFTAWASQCSAQELVRVLNDLFAKFDKLAAENHCLRIKLLGDCYYCVSGLPKPRADHSHCCIEMGLHMITAIQDVRQKLNVDLNMRIGIHSGSVLCGVLGLRKWQFDVWSYDVTLANHLESGGIPGRVHISSATLACLQGAYEVEPGNGSLRDNYLKEHEIETFLIKQKEPSKHRKRLQHALTRPRLWSDEERLNTMTSLIKDDMINNTANSTANNSISSPVKQTDSNGNHGNHNSLGFIDEWTPEIPFENKPCDVPTIHGHQNNGFGHSGAWVVDLKLNEFFPLPDPQLSSNGQDLDIDEIPVGNCVGEAQPPVLTTAEQVDEIMDHCIEVESNQRMRKENVNGWTLTFKQPDVEIKFRQLREDMFKSNMLCCFIIWLFIVACQLVILPRSLLLLIALVATTLFLSFALMLVMAEEFQQLPKVFQKMSSVLVQHRNRRTLFICGVVLLMCLASAASLIISQQTNVFQSLVNETNIITLNRTARSVKNKLFMDLYNEKTSVKSEAKKDKINSFKSLDVEKLKLELNSINLLKKKISRIMDINKQIGRKNSTNTETLETENRNITKNIRHRKTHDRIGFNKISNGAIQNNNNFKDSQHTSNLDRLRTMKEAVKEKYSEHIKYPEINNKKQRPLENVTDEHLTRVKRNLHIVSSNETSYYDATDCVHPEYLVFTWVLCLVALATTLKLYFLIKTLLAVTMVTAYSILLVYIYPEVFHPNSDSINLPLTFQMLILLFVFLTLVAYHARLVEVTSRLDFLWKRDAQRELSEMRETRRNNRQLLRNILPDHVANHFLNQDRQAEELYSQSRDKVGVMFASIPNFTEFYSEDINKGMECIRLLNEIIVDFDELLSEPRFSSIEKIKTVGASYMAASGLSPTNQAGEDEYDHVCALVDFAIAMKQSLEEVNKHSFNNFQLRVGISSGALVGGVIGARKPVYDVWGNTVNEASRMDSTGTMGRIQIPKDTAMILTARGYQVEYRGLVAVKGKGEMETYYVLGRSMGGFGGFARQPSQHASLAAVVYGMVQARRRQNTVKRPHSLLHKVNSLSKPV</sequence>
<dbReference type="InterPro" id="IPR018297">
    <property type="entry name" value="A/G_cyclase_CS"/>
</dbReference>
<dbReference type="GO" id="GO:0005524">
    <property type="term" value="F:ATP binding"/>
    <property type="evidence" value="ECO:0007669"/>
    <property type="project" value="UniProtKB-KW"/>
</dbReference>
<accession>A0A1B6C9C5</accession>
<evidence type="ECO:0000256" key="2">
    <source>
        <dbReference type="ARBA" id="ARBA00001946"/>
    </source>
</evidence>
<dbReference type="GO" id="GO:0035556">
    <property type="term" value="P:intracellular signal transduction"/>
    <property type="evidence" value="ECO:0007669"/>
    <property type="project" value="InterPro"/>
</dbReference>
<evidence type="ECO:0000256" key="10">
    <source>
        <dbReference type="ARBA" id="ARBA00022989"/>
    </source>
</evidence>
<feature type="transmembrane region" description="Helical" evidence="16">
    <location>
        <begin position="304"/>
        <end position="322"/>
    </location>
</feature>
<keyword evidence="13 14" id="KW-0456">Lyase</keyword>
<comment type="subcellular location">
    <subcellularLocation>
        <location evidence="3">Membrane</location>
        <topology evidence="3">Multi-pass membrane protein</topology>
    </subcellularLocation>
</comment>
<evidence type="ECO:0000256" key="4">
    <source>
        <dbReference type="ARBA" id="ARBA00012201"/>
    </source>
</evidence>
<feature type="transmembrane region" description="Helical" evidence="16">
    <location>
        <begin position="801"/>
        <end position="825"/>
    </location>
</feature>
<evidence type="ECO:0000256" key="16">
    <source>
        <dbReference type="SAM" id="Phobius"/>
    </source>
</evidence>
<name>A0A1B6C9C5_9HEMI</name>
<keyword evidence="10 16" id="KW-1133">Transmembrane helix</keyword>
<keyword evidence="8" id="KW-0067">ATP-binding</keyword>
<proteinExistence type="inferred from homology"/>
<evidence type="ECO:0000256" key="11">
    <source>
        <dbReference type="ARBA" id="ARBA00022998"/>
    </source>
</evidence>
<dbReference type="GO" id="GO:0005886">
    <property type="term" value="C:plasma membrane"/>
    <property type="evidence" value="ECO:0007669"/>
    <property type="project" value="InterPro"/>
</dbReference>
<keyword evidence="5 16" id="KW-0812">Transmembrane</keyword>
<evidence type="ECO:0000256" key="1">
    <source>
        <dbReference type="ARBA" id="ARBA00001593"/>
    </source>
</evidence>
<evidence type="ECO:0000256" key="15">
    <source>
        <dbReference type="SAM" id="MobiDB-lite"/>
    </source>
</evidence>
<evidence type="ECO:0000256" key="3">
    <source>
        <dbReference type="ARBA" id="ARBA00004141"/>
    </source>
</evidence>
<dbReference type="EC" id="4.6.1.1" evidence="4"/>
<feature type="domain" description="Guanylate cyclase" evidence="17">
    <location>
        <begin position="400"/>
        <end position="527"/>
    </location>
</feature>
<dbReference type="PROSITE" id="PS50125">
    <property type="entry name" value="GUANYLATE_CYCLASE_2"/>
    <property type="match status" value="2"/>
</dbReference>
<dbReference type="FunFam" id="3.30.70.1230:FF:000032">
    <property type="entry name" value="Adenylyl cyclase 78C"/>
    <property type="match status" value="1"/>
</dbReference>
<dbReference type="PANTHER" id="PTHR45627">
    <property type="entry name" value="ADENYLATE CYCLASE TYPE 1"/>
    <property type="match status" value="1"/>
</dbReference>
<dbReference type="CDD" id="cd07302">
    <property type="entry name" value="CHD"/>
    <property type="match status" value="2"/>
</dbReference>
<evidence type="ECO:0000259" key="17">
    <source>
        <dbReference type="PROSITE" id="PS50125"/>
    </source>
</evidence>
<feature type="transmembrane region" description="Helical" evidence="16">
    <location>
        <begin position="1100"/>
        <end position="1118"/>
    </location>
</feature>